<evidence type="ECO:0000259" key="3">
    <source>
        <dbReference type="SMART" id="SM01185"/>
    </source>
</evidence>
<reference evidence="4 5" key="1">
    <citation type="journal article" date="2015" name="Microbes Environ.">
        <title>An Efficient Strategy Developed for Next-Generation Sequencing of Endosymbiont Genomes Performed Using Crude DNA Isolated from Host Tissues: A Case Study of Blattabacterium cuenoti Inhabiting the Fat Bodies of Cockroaches.</title>
        <authorList>
            <person name="Kinjo Y."/>
            <person name="Saitoh S."/>
            <person name="Tokuda G."/>
        </authorList>
    </citation>
    <scope>NUCLEOTIDE SEQUENCE [LARGE SCALE GENOMIC DNA]</scope>
    <source>
        <strain evidence="4 5">BPAY</strain>
    </source>
</reference>
<evidence type="ECO:0000256" key="1">
    <source>
        <dbReference type="ARBA" id="ARBA00009479"/>
    </source>
</evidence>
<dbReference type="PANTHER" id="PTHR30053:SF12">
    <property type="entry name" value="ELONGATION FACTOR P (EF-P) FAMILY PROTEIN"/>
    <property type="match status" value="1"/>
</dbReference>
<dbReference type="InterPro" id="IPR013852">
    <property type="entry name" value="Transl_elong_P/YeiP_CS"/>
</dbReference>
<dbReference type="CDD" id="cd05794">
    <property type="entry name" value="S1_EF-P_repeat_2"/>
    <property type="match status" value="1"/>
</dbReference>
<dbReference type="InterPro" id="IPR008991">
    <property type="entry name" value="Translation_prot_SH3-like_sf"/>
</dbReference>
<dbReference type="Pfam" id="PF09285">
    <property type="entry name" value="Elong-fact-P_C"/>
    <property type="match status" value="1"/>
</dbReference>
<dbReference type="GO" id="GO:0003746">
    <property type="term" value="F:translation elongation factor activity"/>
    <property type="evidence" value="ECO:0007669"/>
    <property type="project" value="UniProtKB-KW"/>
</dbReference>
<proteinExistence type="inferred from homology"/>
<dbReference type="PANTHER" id="PTHR30053">
    <property type="entry name" value="ELONGATION FACTOR P"/>
    <property type="match status" value="1"/>
</dbReference>
<dbReference type="InterPro" id="IPR014722">
    <property type="entry name" value="Rib_uL2_dom2"/>
</dbReference>
<dbReference type="InterPro" id="IPR015365">
    <property type="entry name" value="Elong-fact-P_C"/>
</dbReference>
<sequence length="189" mass="22606">MKIRKGLYIQWNKEIFKIIDFLHVKPGKGYPFVRTKLKNILTGHVLENKFSSKYKLKKVKIEFYSYRYLYKEKDIFHFMNDSTYDQIQIEERLIKNINIEFLKEGMTIPIFFHVKSEKERIFLFLKMPSTVILKVVQTESIKKGDTINNTNKIVVLETGTRLSVPSFIKIGELLKINTKNRSYIERMRK</sequence>
<comment type="similarity">
    <text evidence="1">Belongs to the elongation factor P family.</text>
</comment>
<dbReference type="PIRSF" id="PIRSF005901">
    <property type="entry name" value="EF-P"/>
    <property type="match status" value="1"/>
</dbReference>
<feature type="domain" description="Translation elongation factor P/YeiP central" evidence="3">
    <location>
        <begin position="63"/>
        <end position="122"/>
    </location>
</feature>
<accession>A0ABN5V732</accession>
<dbReference type="NCBIfam" id="NF001810">
    <property type="entry name" value="PRK00529.1"/>
    <property type="match status" value="1"/>
</dbReference>
<keyword evidence="4" id="KW-0251">Elongation factor</keyword>
<feature type="domain" description="Elongation factor P C-terminal" evidence="2">
    <location>
        <begin position="131"/>
        <end position="186"/>
    </location>
</feature>
<name>A0ABN5V732_9FLAO</name>
<dbReference type="InterPro" id="IPR001059">
    <property type="entry name" value="Transl_elong_P/YeiP_cen"/>
</dbReference>
<gene>
    <name evidence="4" type="primary">efp</name>
    <name evidence="4" type="ORF">BPAY_601</name>
</gene>
<dbReference type="Gene3D" id="2.30.30.30">
    <property type="match status" value="1"/>
</dbReference>
<organism evidence="4 5">
    <name type="scientific">Blattabacterium cuenoti BPAY</name>
    <dbReference type="NCBI Taxonomy" id="1457031"/>
    <lineage>
        <taxon>Bacteria</taxon>
        <taxon>Pseudomonadati</taxon>
        <taxon>Bacteroidota</taxon>
        <taxon>Flavobacteriia</taxon>
        <taxon>Flavobacteriales</taxon>
        <taxon>Blattabacteriaceae</taxon>
        <taxon>Blattabacterium</taxon>
    </lineage>
</organism>
<protein>
    <submittedName>
        <fullName evidence="4">Elongation factor P</fullName>
    </submittedName>
</protein>
<dbReference type="Proteomes" id="UP000217805">
    <property type="component" value="Chromosome"/>
</dbReference>
<dbReference type="InterPro" id="IPR013185">
    <property type="entry name" value="Transl_elong_KOW-like"/>
</dbReference>
<dbReference type="PROSITE" id="PS01275">
    <property type="entry name" value="EFP"/>
    <property type="match status" value="1"/>
</dbReference>
<evidence type="ECO:0000313" key="5">
    <source>
        <dbReference type="Proteomes" id="UP000217805"/>
    </source>
</evidence>
<dbReference type="SUPFAM" id="SSF50104">
    <property type="entry name" value="Translation proteins SH3-like domain"/>
    <property type="match status" value="1"/>
</dbReference>
<dbReference type="Pfam" id="PF08207">
    <property type="entry name" value="EFP_N"/>
    <property type="match status" value="1"/>
</dbReference>
<dbReference type="EMBL" id="AP014609">
    <property type="protein sequence ID" value="BAR92316.1"/>
    <property type="molecule type" value="Genomic_DNA"/>
</dbReference>
<keyword evidence="4" id="KW-0648">Protein biosynthesis</keyword>
<dbReference type="RefSeq" id="WP_096378509.1">
    <property type="nucleotide sequence ID" value="NZ_AP014609.1"/>
</dbReference>
<dbReference type="SMART" id="SM00841">
    <property type="entry name" value="Elong-fact-P_C"/>
    <property type="match status" value="1"/>
</dbReference>
<evidence type="ECO:0000259" key="2">
    <source>
        <dbReference type="SMART" id="SM00841"/>
    </source>
</evidence>
<keyword evidence="5" id="KW-1185">Reference proteome</keyword>
<dbReference type="InterPro" id="IPR012340">
    <property type="entry name" value="NA-bd_OB-fold"/>
</dbReference>
<dbReference type="InterPro" id="IPR020599">
    <property type="entry name" value="Transl_elong_fac_P/YeiP"/>
</dbReference>
<dbReference type="SUPFAM" id="SSF50249">
    <property type="entry name" value="Nucleic acid-binding proteins"/>
    <property type="match status" value="2"/>
</dbReference>
<dbReference type="SMART" id="SM01185">
    <property type="entry name" value="EFP"/>
    <property type="match status" value="1"/>
</dbReference>
<evidence type="ECO:0000313" key="4">
    <source>
        <dbReference type="EMBL" id="BAR92316.1"/>
    </source>
</evidence>
<dbReference type="Gene3D" id="2.40.50.140">
    <property type="entry name" value="Nucleic acid-binding proteins"/>
    <property type="match status" value="2"/>
</dbReference>
<dbReference type="Pfam" id="PF01132">
    <property type="entry name" value="EFP"/>
    <property type="match status" value="1"/>
</dbReference>